<dbReference type="EMBL" id="JANPWB010000009">
    <property type="protein sequence ID" value="KAJ1152475.1"/>
    <property type="molecule type" value="Genomic_DNA"/>
</dbReference>
<protein>
    <submittedName>
        <fullName evidence="1">Uncharacterized protein</fullName>
    </submittedName>
</protein>
<sequence length="115" mass="12947">MSSCYLCLAKDEERKRTQTQPIPVSAILGRKPKREMGVARRKRTTCLGIWSNMKQVAFTTSEQDGVGVAERLGKPRPPEPSTELLLPPLRPRNAVNAVLQQRGFPSLEEPSRCRF</sequence>
<comment type="caution">
    <text evidence="1">The sequence shown here is derived from an EMBL/GenBank/DDBJ whole genome shotgun (WGS) entry which is preliminary data.</text>
</comment>
<organism evidence="1 2">
    <name type="scientific">Pleurodeles waltl</name>
    <name type="common">Iberian ribbed newt</name>
    <dbReference type="NCBI Taxonomy" id="8319"/>
    <lineage>
        <taxon>Eukaryota</taxon>
        <taxon>Metazoa</taxon>
        <taxon>Chordata</taxon>
        <taxon>Craniata</taxon>
        <taxon>Vertebrata</taxon>
        <taxon>Euteleostomi</taxon>
        <taxon>Amphibia</taxon>
        <taxon>Batrachia</taxon>
        <taxon>Caudata</taxon>
        <taxon>Salamandroidea</taxon>
        <taxon>Salamandridae</taxon>
        <taxon>Pleurodelinae</taxon>
        <taxon>Pleurodeles</taxon>
    </lineage>
</organism>
<keyword evidence="2" id="KW-1185">Reference proteome</keyword>
<evidence type="ECO:0000313" key="2">
    <source>
        <dbReference type="Proteomes" id="UP001066276"/>
    </source>
</evidence>
<gene>
    <name evidence="1" type="ORF">NDU88_005250</name>
</gene>
<dbReference type="AlphaFoldDB" id="A0AAV7RKH9"/>
<evidence type="ECO:0000313" key="1">
    <source>
        <dbReference type="EMBL" id="KAJ1152475.1"/>
    </source>
</evidence>
<dbReference type="Proteomes" id="UP001066276">
    <property type="component" value="Chromosome 5"/>
</dbReference>
<reference evidence="1" key="1">
    <citation type="journal article" date="2022" name="bioRxiv">
        <title>Sequencing and chromosome-scale assembly of the giantPleurodeles waltlgenome.</title>
        <authorList>
            <person name="Brown T."/>
            <person name="Elewa A."/>
            <person name="Iarovenko S."/>
            <person name="Subramanian E."/>
            <person name="Araus A.J."/>
            <person name="Petzold A."/>
            <person name="Susuki M."/>
            <person name="Suzuki K.-i.T."/>
            <person name="Hayashi T."/>
            <person name="Toyoda A."/>
            <person name="Oliveira C."/>
            <person name="Osipova E."/>
            <person name="Leigh N.D."/>
            <person name="Simon A."/>
            <person name="Yun M.H."/>
        </authorList>
    </citation>
    <scope>NUCLEOTIDE SEQUENCE</scope>
    <source>
        <strain evidence="1">20211129_DDA</strain>
        <tissue evidence="1">Liver</tissue>
    </source>
</reference>
<accession>A0AAV7RKH9</accession>
<name>A0AAV7RKH9_PLEWA</name>
<proteinExistence type="predicted"/>